<feature type="compositionally biased region" description="Polar residues" evidence="1">
    <location>
        <begin position="215"/>
        <end position="231"/>
    </location>
</feature>
<dbReference type="SUPFAM" id="SSF48097">
    <property type="entry name" value="Regulator of G-protein signaling, RGS"/>
    <property type="match status" value="3"/>
</dbReference>
<dbReference type="GO" id="GO:0005737">
    <property type="term" value="C:cytoplasm"/>
    <property type="evidence" value="ECO:0007669"/>
    <property type="project" value="TreeGrafter"/>
</dbReference>
<dbReference type="InterPro" id="IPR044926">
    <property type="entry name" value="RGS_subdomain_2"/>
</dbReference>
<dbReference type="PANTHER" id="PTHR46583:SF2">
    <property type="entry name" value="RGS DOMAIN-CONTAINING PROTEIN"/>
    <property type="match status" value="1"/>
</dbReference>
<name>A0A210QCF5_MIZYE</name>
<feature type="region of interest" description="Disordered" evidence="1">
    <location>
        <begin position="791"/>
        <end position="830"/>
    </location>
</feature>
<dbReference type="GO" id="GO:0009966">
    <property type="term" value="P:regulation of signal transduction"/>
    <property type="evidence" value="ECO:0007669"/>
    <property type="project" value="InterPro"/>
</dbReference>
<proteinExistence type="predicted"/>
<dbReference type="InterPro" id="IPR036305">
    <property type="entry name" value="RGS_sf"/>
</dbReference>
<reference evidence="3 4" key="1">
    <citation type="journal article" date="2017" name="Nat. Ecol. Evol.">
        <title>Scallop genome provides insights into evolution of bilaterian karyotype and development.</title>
        <authorList>
            <person name="Wang S."/>
            <person name="Zhang J."/>
            <person name="Jiao W."/>
            <person name="Li J."/>
            <person name="Xun X."/>
            <person name="Sun Y."/>
            <person name="Guo X."/>
            <person name="Huan P."/>
            <person name="Dong B."/>
            <person name="Zhang L."/>
            <person name="Hu X."/>
            <person name="Sun X."/>
            <person name="Wang J."/>
            <person name="Zhao C."/>
            <person name="Wang Y."/>
            <person name="Wang D."/>
            <person name="Huang X."/>
            <person name="Wang R."/>
            <person name="Lv J."/>
            <person name="Li Y."/>
            <person name="Zhang Z."/>
            <person name="Liu B."/>
            <person name="Lu W."/>
            <person name="Hui Y."/>
            <person name="Liang J."/>
            <person name="Zhou Z."/>
            <person name="Hou R."/>
            <person name="Li X."/>
            <person name="Liu Y."/>
            <person name="Li H."/>
            <person name="Ning X."/>
            <person name="Lin Y."/>
            <person name="Zhao L."/>
            <person name="Xing Q."/>
            <person name="Dou J."/>
            <person name="Li Y."/>
            <person name="Mao J."/>
            <person name="Guo H."/>
            <person name="Dou H."/>
            <person name="Li T."/>
            <person name="Mu C."/>
            <person name="Jiang W."/>
            <person name="Fu Q."/>
            <person name="Fu X."/>
            <person name="Miao Y."/>
            <person name="Liu J."/>
            <person name="Yu Q."/>
            <person name="Li R."/>
            <person name="Liao H."/>
            <person name="Li X."/>
            <person name="Kong Y."/>
            <person name="Jiang Z."/>
            <person name="Chourrout D."/>
            <person name="Li R."/>
            <person name="Bao Z."/>
        </authorList>
    </citation>
    <scope>NUCLEOTIDE SEQUENCE [LARGE SCALE GENOMIC DNA]</scope>
    <source>
        <strain evidence="3 4">PY_sf001</strain>
    </source>
</reference>
<protein>
    <submittedName>
        <fullName evidence="3">Regulator of G-protein signaling 22</fullName>
    </submittedName>
</protein>
<feature type="domain" description="RGS" evidence="2">
    <location>
        <begin position="586"/>
        <end position="682"/>
    </location>
</feature>
<keyword evidence="4" id="KW-1185">Reference proteome</keyword>
<evidence type="ECO:0000313" key="3">
    <source>
        <dbReference type="EMBL" id="OWF46436.1"/>
    </source>
</evidence>
<dbReference type="OrthoDB" id="10013157at2759"/>
<dbReference type="GO" id="GO:0005634">
    <property type="term" value="C:nucleus"/>
    <property type="evidence" value="ECO:0007669"/>
    <property type="project" value="TreeGrafter"/>
</dbReference>
<dbReference type="Gene3D" id="1.10.167.10">
    <property type="entry name" value="Regulator of G-protein Signalling 4, domain 2"/>
    <property type="match status" value="3"/>
</dbReference>
<evidence type="ECO:0000313" key="4">
    <source>
        <dbReference type="Proteomes" id="UP000242188"/>
    </source>
</evidence>
<feature type="region of interest" description="Disordered" evidence="1">
    <location>
        <begin position="206"/>
        <end position="290"/>
    </location>
</feature>
<comment type="caution">
    <text evidence="3">The sequence shown here is derived from an EMBL/GenBank/DDBJ whole genome shotgun (WGS) entry which is preliminary data.</text>
</comment>
<organism evidence="3 4">
    <name type="scientific">Mizuhopecten yessoensis</name>
    <name type="common">Japanese scallop</name>
    <name type="synonym">Patinopecten yessoensis</name>
    <dbReference type="NCBI Taxonomy" id="6573"/>
    <lineage>
        <taxon>Eukaryota</taxon>
        <taxon>Metazoa</taxon>
        <taxon>Spiralia</taxon>
        <taxon>Lophotrochozoa</taxon>
        <taxon>Mollusca</taxon>
        <taxon>Bivalvia</taxon>
        <taxon>Autobranchia</taxon>
        <taxon>Pteriomorphia</taxon>
        <taxon>Pectinida</taxon>
        <taxon>Pectinoidea</taxon>
        <taxon>Pectinidae</taxon>
        <taxon>Mizuhopecten</taxon>
    </lineage>
</organism>
<evidence type="ECO:0000259" key="2">
    <source>
        <dbReference type="PROSITE" id="PS50132"/>
    </source>
</evidence>
<dbReference type="InterPro" id="IPR016137">
    <property type="entry name" value="RGS"/>
</dbReference>
<feature type="domain" description="RGS" evidence="2">
    <location>
        <begin position="373"/>
        <end position="480"/>
    </location>
</feature>
<dbReference type="GO" id="GO:0001965">
    <property type="term" value="F:G-protein alpha-subunit binding"/>
    <property type="evidence" value="ECO:0007669"/>
    <property type="project" value="InterPro"/>
</dbReference>
<feature type="compositionally biased region" description="Basic and acidic residues" evidence="1">
    <location>
        <begin position="254"/>
        <end position="280"/>
    </location>
</feature>
<feature type="compositionally biased region" description="Acidic residues" evidence="1">
    <location>
        <begin position="802"/>
        <end position="813"/>
    </location>
</feature>
<feature type="region of interest" description="Disordered" evidence="1">
    <location>
        <begin position="71"/>
        <end position="90"/>
    </location>
</feature>
<gene>
    <name evidence="3" type="ORF">KP79_PYT09701</name>
</gene>
<evidence type="ECO:0000256" key="1">
    <source>
        <dbReference type="SAM" id="MobiDB-lite"/>
    </source>
</evidence>
<accession>A0A210QCF5</accession>
<feature type="compositionally biased region" description="Polar residues" evidence="1">
    <location>
        <begin position="71"/>
        <end position="86"/>
    </location>
</feature>
<dbReference type="Proteomes" id="UP000242188">
    <property type="component" value="Unassembled WGS sequence"/>
</dbReference>
<feature type="compositionally biased region" description="Basic residues" evidence="1">
    <location>
        <begin position="281"/>
        <end position="290"/>
    </location>
</feature>
<feature type="compositionally biased region" description="Basic and acidic residues" evidence="1">
    <location>
        <begin position="791"/>
        <end position="801"/>
    </location>
</feature>
<feature type="region of interest" description="Disordered" evidence="1">
    <location>
        <begin position="960"/>
        <end position="1010"/>
    </location>
</feature>
<dbReference type="PROSITE" id="PS50132">
    <property type="entry name" value="RGS"/>
    <property type="match status" value="2"/>
</dbReference>
<dbReference type="PANTHER" id="PTHR46583">
    <property type="entry name" value="REGULATOR OF G-PROTEIN SIGNALING 22"/>
    <property type="match status" value="1"/>
</dbReference>
<feature type="region of interest" description="Disordered" evidence="1">
    <location>
        <begin position="1228"/>
        <end position="1274"/>
    </location>
</feature>
<dbReference type="Pfam" id="PF00615">
    <property type="entry name" value="RGS"/>
    <property type="match status" value="2"/>
</dbReference>
<dbReference type="InterPro" id="IPR042651">
    <property type="entry name" value="Rgs22"/>
</dbReference>
<dbReference type="EMBL" id="NEDP02004184">
    <property type="protein sequence ID" value="OWF46436.1"/>
    <property type="molecule type" value="Genomic_DNA"/>
</dbReference>
<dbReference type="AlphaFoldDB" id="A0A210QCF5"/>
<sequence>MQNVGSEDTLQRSLGGRLKTALDITGENFEDLLAYDDLFLDYFNAFLALNVFPIATTYNRLTGSFEEVNYTDNDGNRASSGSSDRTLQYAPTDEERDQLLVWAREERLPLFLSTQLFREFKLCKLLLRALDDRYSAGRHSNTLRGYSRQSESYVSSFSNSADNSAHDEIDDEDEEMTFMDSSNLRHSALYRYQRPGSKALSVPTRMCLGSEDTQRGSTLTATQESSRGESQSAKHKKKKELSFTRDFVPGLALDSDRTPKSRENTVVKFDEKQANGEKNRKSSRRSRKHVPVSDVEETFLRHARALSAPVNYEEYMRHPRYVDFDLLFGEEEPDTHGQVYVTFQDEHVSEEQTENDVKNLEGRLKMSIQQLKEQALGSYGGMEAYKEFLKGTAGDQLVNFWLDCEYYKDTVENFDELSKNDLRNRLFRDIRDRYKMNLTEDARNQISKTASSANLSHTIFLRTQYDVLRRLRAYWVPRFLIHQERLREFSDIGVGMGITMMAKLANGTRHSLPFFPSISLVNSMAVRPDDVLTYSKTKNWEYISQGGRCLDNRVTSAKVRQLPPARIGKNRFIMALMGDKVAGGPFQRFLDRQSDRLLLSNLLFWQDVTEYGQSEDRSADRLLRLCHAWSIYNKYLLPSSEYSIGFSEAERDELHATLLKAKDFVEASVFNMAKFHSMERLERAWMRYLQEDLKTFLDAHVRPGAESPPSTADVIQIAVVGDELLITRPMPWVKRVSTTDSQRALRLRQALGLGADMDSEQRAAMRAKARERRKEMERERKKAIRAAYRRVKEAKQRKDTEKEDGDDMEYDLDDEKRSAKPPPPFTEMTHNKQFMSNFKKHLLEAEDKERLNMVSLYLDTDNYLNLGSSKADVKKKESQSGFIYKTYVDSHGKKHLTFTDKLTNRIGERPKTGAIKEMQSTVIPKLEEAFSTFLVEKASENGMDPRDFANLSQSELALRMGTETSMNWKKGRKGKEESARTTSQTDQGAGARRGRRNKINVKTGRAQPTKDDREEFFKALKSSAAGHLTLTMLYFYKYLQKHGEEENAPLLDKDLFFYIEVQKFKDGSHAYSDEESLRRKVQSIMDCFLDAIVSPALQIDVTAATQDKAIRAAQRYLAGKDVMASIFDEPQLMVFKELLPYWAGFRRTFQPPDDPTKRPVTKHQKMLKKRLEAIENYEIPSNEFHLPSIPEGSIAAYTFSLSDGVRWREVTTEEAQSILGSPIDRSETATTLRGGKSGVESTLRKRVKSQSHLSVPGMNGSGRASPGHSLSVKD</sequence>
<dbReference type="STRING" id="6573.A0A210QCF5"/>